<comment type="caution">
    <text evidence="1">The sequence shown here is derived from an EMBL/GenBank/DDBJ whole genome shotgun (WGS) entry which is preliminary data.</text>
</comment>
<reference evidence="1" key="1">
    <citation type="submission" date="2023-06" db="EMBL/GenBank/DDBJ databases">
        <authorList>
            <person name="Tohno M."/>
            <person name="Tanizawa Y."/>
        </authorList>
    </citation>
    <scope>NUCLEOTIDE SEQUENCE</scope>
    <source>
        <strain evidence="2">BF125</strain>
        <strain evidence="1">BF186</strain>
    </source>
</reference>
<accession>A0ABD0C4T9</accession>
<gene>
    <name evidence="2" type="ORF">LABF125_02840</name>
    <name evidence="1" type="ORF">LABF186_14100</name>
</gene>
<evidence type="ECO:0000313" key="1">
    <source>
        <dbReference type="EMBL" id="GMM14294.1"/>
    </source>
</evidence>
<reference evidence="3 4" key="2">
    <citation type="journal article" date="2024" name="Int. J. Syst. Evol. Microbiol.">
        <title>Proposal of Lactobacillus amylovorus subsp. animalis subsp. nov. and an emended description of Lactobacillus amylovorus.</title>
        <authorList>
            <person name="Yamane K."/>
            <person name="Tanizawa Y."/>
            <person name="Kobayashi H."/>
            <person name="Kamizono T."/>
            <person name="Kojima Y."/>
            <person name="Takagi H."/>
            <person name="Tohno M."/>
        </authorList>
    </citation>
    <scope>NUCLEOTIDE SEQUENCE [LARGE SCALE GENOMIC DNA]</scope>
    <source>
        <strain evidence="2 3">BF125</strain>
        <strain evidence="1 4">BF186</strain>
    </source>
</reference>
<organism evidence="1 4">
    <name type="scientific">Lactobacillus amylovorus subsp. animalium</name>
    <dbReference type="NCBI Taxonomy" id="3378536"/>
    <lineage>
        <taxon>Bacteria</taxon>
        <taxon>Bacillati</taxon>
        <taxon>Bacillota</taxon>
        <taxon>Bacilli</taxon>
        <taxon>Lactobacillales</taxon>
        <taxon>Lactobacillaceae</taxon>
        <taxon>Lactobacillus</taxon>
    </lineage>
</organism>
<dbReference type="EMBL" id="BTFQ01000055">
    <property type="protein sequence ID" value="GMM14294.1"/>
    <property type="molecule type" value="Genomic_DNA"/>
</dbReference>
<dbReference type="AlphaFoldDB" id="A0ABD0C4T9"/>
<evidence type="ECO:0000313" key="2">
    <source>
        <dbReference type="EMBL" id="GMM15151.1"/>
    </source>
</evidence>
<dbReference type="EMBL" id="BTFR01000005">
    <property type="protein sequence ID" value="GMM15151.1"/>
    <property type="molecule type" value="Genomic_DNA"/>
</dbReference>
<evidence type="ECO:0000313" key="3">
    <source>
        <dbReference type="Proteomes" id="UP001332503"/>
    </source>
</evidence>
<evidence type="ECO:0000313" key="4">
    <source>
        <dbReference type="Proteomes" id="UP001346800"/>
    </source>
</evidence>
<dbReference type="RefSeq" id="WP_338187107.1">
    <property type="nucleotide sequence ID" value="NZ_BTFQ01000055.1"/>
</dbReference>
<dbReference type="Proteomes" id="UP001332503">
    <property type="component" value="Unassembled WGS sequence"/>
</dbReference>
<proteinExistence type="predicted"/>
<keyword evidence="3" id="KW-1185">Reference proteome</keyword>
<protein>
    <recommendedName>
        <fullName evidence="5">DUF4145 domain-containing protein</fullName>
    </recommendedName>
</protein>
<dbReference type="Proteomes" id="UP001346800">
    <property type="component" value="Unassembled WGS sequence"/>
</dbReference>
<name>A0ABD0C4T9_LACAM</name>
<sequence>MVLKFNKIDNDASKNFLNKFHTFYLDRIQNFYNAQSEQLTRFSWSGNKKVMIYGIEVYDDNSIGHKANIVFATVARKENKLLFSNAIGVTKNPEFSKLLGTRKQLDWLINKEFIPKKLAANIINGSLNTGYGEFGNFVDYITEALANKWVDNEYKETLEIESKSVPITTFPLSKQKYFVDRYKFDDMLETINNTQFTDEFNQCLWAYDQQKWFLCASGLGSCLEHLMLIILQNYAHNGYKTLNGLGFHPTFEKYVERFRKEPINISSRQETYLRIVFMARNAIDHFNTGNTSKELCDLMLNGVSSIFNDYFKKSLENNK</sequence>
<evidence type="ECO:0008006" key="5">
    <source>
        <dbReference type="Google" id="ProtNLM"/>
    </source>
</evidence>